<dbReference type="Pfam" id="PF07833">
    <property type="entry name" value="Cu_amine_oxidN1"/>
    <property type="match status" value="1"/>
</dbReference>
<comment type="caution">
    <text evidence="4">The sequence shown here is derived from an EMBL/GenBank/DDBJ whole genome shotgun (WGS) entry which is preliminary data.</text>
</comment>
<evidence type="ECO:0000256" key="1">
    <source>
        <dbReference type="SAM" id="MobiDB-lite"/>
    </source>
</evidence>
<accession>A0A926FDU0</accession>
<evidence type="ECO:0000259" key="3">
    <source>
        <dbReference type="Pfam" id="PF07833"/>
    </source>
</evidence>
<name>A0A926FDU0_9FIRM</name>
<feature type="chain" id="PRO_5037020423" description="Copper amine oxidase-like N-terminal domain-containing protein" evidence="2">
    <location>
        <begin position="24"/>
        <end position="308"/>
    </location>
</feature>
<dbReference type="Gene3D" id="3.30.457.10">
    <property type="entry name" value="Copper amine oxidase-like, N-terminal domain"/>
    <property type="match status" value="1"/>
</dbReference>
<evidence type="ECO:0000256" key="2">
    <source>
        <dbReference type="SAM" id="SignalP"/>
    </source>
</evidence>
<feature type="signal peptide" evidence="2">
    <location>
        <begin position="1"/>
        <end position="23"/>
    </location>
</feature>
<dbReference type="InterPro" id="IPR036582">
    <property type="entry name" value="Mao_N_sf"/>
</dbReference>
<dbReference type="AlphaFoldDB" id="A0A926FDU0"/>
<feature type="compositionally biased region" description="Basic and acidic residues" evidence="1">
    <location>
        <begin position="38"/>
        <end position="134"/>
    </location>
</feature>
<dbReference type="InterPro" id="IPR012854">
    <property type="entry name" value="Cu_amine_oxidase-like_N"/>
</dbReference>
<organism evidence="4 5">
    <name type="scientific">Qingrenia yutianensis</name>
    <dbReference type="NCBI Taxonomy" id="2763676"/>
    <lineage>
        <taxon>Bacteria</taxon>
        <taxon>Bacillati</taxon>
        <taxon>Bacillota</taxon>
        <taxon>Clostridia</taxon>
        <taxon>Eubacteriales</taxon>
        <taxon>Oscillospiraceae</taxon>
        <taxon>Qingrenia</taxon>
    </lineage>
</organism>
<feature type="region of interest" description="Disordered" evidence="1">
    <location>
        <begin position="23"/>
        <end position="138"/>
    </location>
</feature>
<dbReference type="Proteomes" id="UP000647416">
    <property type="component" value="Unassembled WGS sequence"/>
</dbReference>
<dbReference type="RefSeq" id="WP_262432664.1">
    <property type="nucleotide sequence ID" value="NZ_JACRTE010000025.1"/>
</dbReference>
<reference evidence="4" key="1">
    <citation type="submission" date="2020-08" db="EMBL/GenBank/DDBJ databases">
        <title>Genome public.</title>
        <authorList>
            <person name="Liu C."/>
            <person name="Sun Q."/>
        </authorList>
    </citation>
    <scope>NUCLEOTIDE SEQUENCE</scope>
    <source>
        <strain evidence="4">NSJ-50</strain>
    </source>
</reference>
<evidence type="ECO:0000313" key="5">
    <source>
        <dbReference type="Proteomes" id="UP000647416"/>
    </source>
</evidence>
<feature type="domain" description="Copper amine oxidase-like N-terminal" evidence="3">
    <location>
        <begin position="210"/>
        <end position="307"/>
    </location>
</feature>
<evidence type="ECO:0000313" key="4">
    <source>
        <dbReference type="EMBL" id="MBC8597377.1"/>
    </source>
</evidence>
<keyword evidence="2" id="KW-0732">Signal</keyword>
<protein>
    <recommendedName>
        <fullName evidence="3">Copper amine oxidase-like N-terminal domain-containing protein</fullName>
    </recommendedName>
</protein>
<dbReference type="SUPFAM" id="SSF55383">
    <property type="entry name" value="Copper amine oxidase, domain N"/>
    <property type="match status" value="1"/>
</dbReference>
<dbReference type="EMBL" id="JACRTE010000025">
    <property type="protein sequence ID" value="MBC8597377.1"/>
    <property type="molecule type" value="Genomic_DNA"/>
</dbReference>
<sequence length="308" mass="33744">MKKILAVLISAMMLVNIGFTAFADGGEVPSDTASSKSETAKEETSKEETKKEDTSKDETKDDTKTEDTTSSKDETDAKSDGEKADTDKKSDGTTESTDKDTSKSDKDTETKENVKETDKNTEKDTEKVTEKDTNSDSEDLSEIIKDALKGVKTDIKTYLKDVKALFKTKAETERKKFLKAIAEIKKALGDISIDTVINGDFVDFDKYDGIKPFTKNGRTLAPIRAVSETFGASVEWNENDQSVTITKGGTVIKMTVGSVEAEVNGEKITLDTAPEFSSERTVVPVRFIAESFGLNVDWDEESGTVIIE</sequence>
<keyword evidence="5" id="KW-1185">Reference proteome</keyword>
<gene>
    <name evidence="4" type="ORF">H8706_10965</name>
</gene>
<proteinExistence type="predicted"/>